<keyword evidence="2" id="KW-1185">Reference proteome</keyword>
<dbReference type="AlphaFoldDB" id="A0A8B9AGZ1"/>
<gene>
    <name evidence="3" type="primary">LOC120111770</name>
</gene>
<dbReference type="Proteomes" id="UP000228380">
    <property type="component" value="Chromosome 8"/>
</dbReference>
<evidence type="ECO:0000313" key="3">
    <source>
        <dbReference type="RefSeq" id="XP_038985595.1"/>
    </source>
</evidence>
<evidence type="ECO:0000256" key="1">
    <source>
        <dbReference type="SAM" id="Phobius"/>
    </source>
</evidence>
<evidence type="ECO:0000313" key="2">
    <source>
        <dbReference type="Proteomes" id="UP000228380"/>
    </source>
</evidence>
<reference evidence="3" key="2">
    <citation type="submission" date="2025-08" db="UniProtKB">
        <authorList>
            <consortium name="RefSeq"/>
        </authorList>
    </citation>
    <scope>IDENTIFICATION</scope>
    <source>
        <tissue evidence="3">Young leaves</tissue>
    </source>
</reference>
<dbReference type="PANTHER" id="PTHR33782">
    <property type="entry name" value="OS01G0121600 PROTEIN"/>
    <property type="match status" value="1"/>
</dbReference>
<dbReference type="GeneID" id="120111770"/>
<organism evidence="2 3">
    <name type="scientific">Phoenix dactylifera</name>
    <name type="common">Date palm</name>
    <dbReference type="NCBI Taxonomy" id="42345"/>
    <lineage>
        <taxon>Eukaryota</taxon>
        <taxon>Viridiplantae</taxon>
        <taxon>Streptophyta</taxon>
        <taxon>Embryophyta</taxon>
        <taxon>Tracheophyta</taxon>
        <taxon>Spermatophyta</taxon>
        <taxon>Magnoliopsida</taxon>
        <taxon>Liliopsida</taxon>
        <taxon>Arecaceae</taxon>
        <taxon>Coryphoideae</taxon>
        <taxon>Phoeniceae</taxon>
        <taxon>Phoenix</taxon>
    </lineage>
</organism>
<dbReference type="KEGG" id="pda:120111770"/>
<sequence length="150" mass="16594">MEASCSLISFSAFTSSFGSPLLQKTKLHHRKRSRLVGFSRKRDAYDRDSGGRLVDENMIVLRKRIHEMKVADRNYEAPSEWMNWEKRCYASYGSDVSQLVGMVQAFLLNTRPGLAFGLAAIIAVAVPTSAVIVFHLLEAAMSLLARGGAA</sequence>
<proteinExistence type="predicted"/>
<keyword evidence="1" id="KW-1133">Transmembrane helix</keyword>
<dbReference type="RefSeq" id="XP_038985595.1">
    <property type="nucleotide sequence ID" value="XM_039129667.1"/>
</dbReference>
<keyword evidence="1" id="KW-0812">Transmembrane</keyword>
<dbReference type="PANTHER" id="PTHR33782:SF5">
    <property type="entry name" value="MEDIATOR OF RNA POLYMERASE II TRANSCRIPTION SUBUNIT"/>
    <property type="match status" value="1"/>
</dbReference>
<keyword evidence="1" id="KW-0472">Membrane</keyword>
<accession>A0A8B9AGZ1</accession>
<protein>
    <submittedName>
        <fullName evidence="3">Uncharacterized protein LOC120111770</fullName>
    </submittedName>
</protein>
<dbReference type="OrthoDB" id="672819at2759"/>
<name>A0A8B9AGZ1_PHODC</name>
<feature type="transmembrane region" description="Helical" evidence="1">
    <location>
        <begin position="114"/>
        <end position="137"/>
    </location>
</feature>
<reference evidence="2" key="1">
    <citation type="journal article" date="2019" name="Nat. Commun.">
        <title>Genome-wide association mapping of date palm fruit traits.</title>
        <authorList>
            <person name="Hazzouri K.M."/>
            <person name="Gros-Balthazard M."/>
            <person name="Flowers J.M."/>
            <person name="Copetti D."/>
            <person name="Lemansour A."/>
            <person name="Lebrun M."/>
            <person name="Masmoudi K."/>
            <person name="Ferrand S."/>
            <person name="Dhar M.I."/>
            <person name="Fresquez Z.A."/>
            <person name="Rosas U."/>
            <person name="Zhang J."/>
            <person name="Talag J."/>
            <person name="Lee S."/>
            <person name="Kudrna D."/>
            <person name="Powell R.F."/>
            <person name="Leitch I.J."/>
            <person name="Krueger R.R."/>
            <person name="Wing R.A."/>
            <person name="Amiri K.M.A."/>
            <person name="Purugganan M.D."/>
        </authorList>
    </citation>
    <scope>NUCLEOTIDE SEQUENCE [LARGE SCALE GENOMIC DNA]</scope>
    <source>
        <strain evidence="2">cv. Khalas</strain>
    </source>
</reference>